<comment type="caution">
    <text evidence="12">The sequence shown here is derived from an EMBL/GenBank/DDBJ whole genome shotgun (WGS) entry which is preliminary data.</text>
</comment>
<evidence type="ECO:0000256" key="3">
    <source>
        <dbReference type="ARBA" id="ARBA00022617"/>
    </source>
</evidence>
<dbReference type="GO" id="GO:0005506">
    <property type="term" value="F:iron ion binding"/>
    <property type="evidence" value="ECO:0007669"/>
    <property type="project" value="InterPro"/>
</dbReference>
<dbReference type="GO" id="GO:0016020">
    <property type="term" value="C:membrane"/>
    <property type="evidence" value="ECO:0007669"/>
    <property type="project" value="UniProtKB-SubCell"/>
</dbReference>
<keyword evidence="3 9" id="KW-0349">Heme</keyword>
<evidence type="ECO:0008006" key="14">
    <source>
        <dbReference type="Google" id="ProtNLM"/>
    </source>
</evidence>
<comment type="subcellular location">
    <subcellularLocation>
        <location evidence="1">Membrane</location>
    </subcellularLocation>
</comment>
<reference evidence="12 13" key="1">
    <citation type="journal article" date="2021" name="Commun. Biol.">
        <title>The genome of Shorea leprosula (Dipterocarpaceae) highlights the ecological relevance of drought in aseasonal tropical rainforests.</title>
        <authorList>
            <person name="Ng K.K.S."/>
            <person name="Kobayashi M.J."/>
            <person name="Fawcett J.A."/>
            <person name="Hatakeyama M."/>
            <person name="Paape T."/>
            <person name="Ng C.H."/>
            <person name="Ang C.C."/>
            <person name="Tnah L.H."/>
            <person name="Lee C.T."/>
            <person name="Nishiyama T."/>
            <person name="Sese J."/>
            <person name="O'Brien M.J."/>
            <person name="Copetti D."/>
            <person name="Mohd Noor M.I."/>
            <person name="Ong R.C."/>
            <person name="Putra M."/>
            <person name="Sireger I.Z."/>
            <person name="Indrioko S."/>
            <person name="Kosugi Y."/>
            <person name="Izuno A."/>
            <person name="Isagi Y."/>
            <person name="Lee S.L."/>
            <person name="Shimizu K.K."/>
        </authorList>
    </citation>
    <scope>NUCLEOTIDE SEQUENCE [LARGE SCALE GENOMIC DNA]</scope>
    <source>
        <strain evidence="12">214</strain>
    </source>
</reference>
<dbReference type="GO" id="GO:0016705">
    <property type="term" value="F:oxidoreductase activity, acting on paired donors, with incorporation or reduction of molecular oxygen"/>
    <property type="evidence" value="ECO:0007669"/>
    <property type="project" value="InterPro"/>
</dbReference>
<dbReference type="InterPro" id="IPR017972">
    <property type="entry name" value="Cyt_P450_CS"/>
</dbReference>
<dbReference type="Proteomes" id="UP001054252">
    <property type="component" value="Unassembled WGS sequence"/>
</dbReference>
<dbReference type="Gene3D" id="1.10.630.10">
    <property type="entry name" value="Cytochrome P450"/>
    <property type="match status" value="1"/>
</dbReference>
<dbReference type="GO" id="GO:0020037">
    <property type="term" value="F:heme binding"/>
    <property type="evidence" value="ECO:0007669"/>
    <property type="project" value="InterPro"/>
</dbReference>
<dbReference type="InterPro" id="IPR002401">
    <property type="entry name" value="Cyt_P450_E_grp-I"/>
</dbReference>
<protein>
    <recommendedName>
        <fullName evidence="14">Cytochrome P450</fullName>
    </recommendedName>
</protein>
<dbReference type="PANTHER" id="PTHR47947:SF24">
    <property type="entry name" value="ISOFLAVONE 2'-HYDROXYLASE-LIKE"/>
    <property type="match status" value="1"/>
</dbReference>
<dbReference type="PRINTS" id="PR00385">
    <property type="entry name" value="P450"/>
</dbReference>
<evidence type="ECO:0000256" key="9">
    <source>
        <dbReference type="PIRSR" id="PIRSR602401-1"/>
    </source>
</evidence>
<keyword evidence="7 10" id="KW-0503">Monooxygenase</keyword>
<dbReference type="PANTHER" id="PTHR47947">
    <property type="entry name" value="CYTOCHROME P450 82C3-RELATED"/>
    <property type="match status" value="1"/>
</dbReference>
<evidence type="ECO:0000256" key="4">
    <source>
        <dbReference type="ARBA" id="ARBA00022723"/>
    </source>
</evidence>
<dbReference type="AlphaFoldDB" id="A0AAV5JZD9"/>
<dbReference type="PRINTS" id="PR00463">
    <property type="entry name" value="EP450I"/>
</dbReference>
<dbReference type="FunFam" id="1.10.630.10:FF:000023">
    <property type="entry name" value="Cytochrome P450 family protein"/>
    <property type="match status" value="1"/>
</dbReference>
<keyword evidence="11" id="KW-1133">Transmembrane helix</keyword>
<dbReference type="InterPro" id="IPR050651">
    <property type="entry name" value="Plant_Cytochrome_P450_Monoox"/>
</dbReference>
<evidence type="ECO:0000256" key="6">
    <source>
        <dbReference type="ARBA" id="ARBA00023004"/>
    </source>
</evidence>
<dbReference type="GO" id="GO:0004497">
    <property type="term" value="F:monooxygenase activity"/>
    <property type="evidence" value="ECO:0007669"/>
    <property type="project" value="UniProtKB-KW"/>
</dbReference>
<evidence type="ECO:0000256" key="11">
    <source>
        <dbReference type="SAM" id="Phobius"/>
    </source>
</evidence>
<dbReference type="PROSITE" id="PS00086">
    <property type="entry name" value="CYTOCHROME_P450"/>
    <property type="match status" value="1"/>
</dbReference>
<evidence type="ECO:0000256" key="8">
    <source>
        <dbReference type="ARBA" id="ARBA00023136"/>
    </source>
</evidence>
<feature type="transmembrane region" description="Helical" evidence="11">
    <location>
        <begin position="6"/>
        <end position="24"/>
    </location>
</feature>
<dbReference type="Pfam" id="PF00067">
    <property type="entry name" value="p450"/>
    <property type="match status" value="1"/>
</dbReference>
<dbReference type="EMBL" id="BPVZ01000046">
    <property type="protein sequence ID" value="GKV16724.1"/>
    <property type="molecule type" value="Genomic_DNA"/>
</dbReference>
<feature type="binding site" description="axial binding residue" evidence="9">
    <location>
        <position position="435"/>
    </location>
    <ligand>
        <name>heme</name>
        <dbReference type="ChEBI" id="CHEBI:30413"/>
    </ligand>
    <ligandPart>
        <name>Fe</name>
        <dbReference type="ChEBI" id="CHEBI:18248"/>
    </ligandPart>
</feature>
<sequence length="541" mass="60881">MEDHIILYSSLFALTLLLAFRFLFLSRKRYKNLPPSPPSLPIIGHIHLLKPPTHRSLRSLADKYGPIISLRFGSLPVVVISSASAAGECFTKNDIVLANRPKSLPGKHVGYNHTTVVASSYGDHWRNLRRITSIEIFSSSRLNKFLGIRRDEVRRFLVKLSHNSREDFAKVELKSMIVDLTFNNIMRMVAGKRYYGENVTEYEEATRFKKLIAEMIQIGGIGNGGRNFFPLLNWIGNYEKKVINIAKRMDAFLQGLVDEHRSTKMGNTMIDHLLSLQESEPEYYTDQIIKGLVMTMILAGTDTSAVTLEWAMSELLNHPEVLNKAREEIDTQVGEERLMDEPDVSKLHYLQSIMWETLRVHPAAPLLVPHMASADCTIGGYDVPQDTMVLVNAFAIHRDPNFWDEPESFKPERLEKEENKESHKLLPFGLGRRACPGAGLAQRTVTLTLGSMIQCFDILFLIEQYKTESFVSDYENCNGSSTIVAIAKNNQRHKSPSPASTSKPPRSLFKVLAPSLAQVFEALSPLVAPLPSAPPGLLRQP</sequence>
<accession>A0AAV5JZD9</accession>
<evidence type="ECO:0000256" key="5">
    <source>
        <dbReference type="ARBA" id="ARBA00023002"/>
    </source>
</evidence>
<dbReference type="InterPro" id="IPR001128">
    <property type="entry name" value="Cyt_P450"/>
</dbReference>
<evidence type="ECO:0000256" key="2">
    <source>
        <dbReference type="ARBA" id="ARBA00010617"/>
    </source>
</evidence>
<dbReference type="InterPro" id="IPR036396">
    <property type="entry name" value="Cyt_P450_sf"/>
</dbReference>
<evidence type="ECO:0000256" key="10">
    <source>
        <dbReference type="RuleBase" id="RU000461"/>
    </source>
</evidence>
<dbReference type="CDD" id="cd20653">
    <property type="entry name" value="CYP81"/>
    <property type="match status" value="1"/>
</dbReference>
<keyword evidence="13" id="KW-1185">Reference proteome</keyword>
<gene>
    <name evidence="12" type="ORF">SLEP1_g27323</name>
</gene>
<comment type="similarity">
    <text evidence="2 10">Belongs to the cytochrome P450 family.</text>
</comment>
<name>A0AAV5JZD9_9ROSI</name>
<keyword evidence="8 11" id="KW-0472">Membrane</keyword>
<proteinExistence type="inferred from homology"/>
<evidence type="ECO:0000313" key="12">
    <source>
        <dbReference type="EMBL" id="GKV16724.1"/>
    </source>
</evidence>
<evidence type="ECO:0000256" key="7">
    <source>
        <dbReference type="ARBA" id="ARBA00023033"/>
    </source>
</evidence>
<comment type="cofactor">
    <cofactor evidence="9">
        <name>heme</name>
        <dbReference type="ChEBI" id="CHEBI:30413"/>
    </cofactor>
</comment>
<keyword evidence="11" id="KW-0812">Transmembrane</keyword>
<keyword evidence="4 9" id="KW-0479">Metal-binding</keyword>
<organism evidence="12 13">
    <name type="scientific">Rubroshorea leprosula</name>
    <dbReference type="NCBI Taxonomy" id="152421"/>
    <lineage>
        <taxon>Eukaryota</taxon>
        <taxon>Viridiplantae</taxon>
        <taxon>Streptophyta</taxon>
        <taxon>Embryophyta</taxon>
        <taxon>Tracheophyta</taxon>
        <taxon>Spermatophyta</taxon>
        <taxon>Magnoliopsida</taxon>
        <taxon>eudicotyledons</taxon>
        <taxon>Gunneridae</taxon>
        <taxon>Pentapetalae</taxon>
        <taxon>rosids</taxon>
        <taxon>malvids</taxon>
        <taxon>Malvales</taxon>
        <taxon>Dipterocarpaceae</taxon>
        <taxon>Rubroshorea</taxon>
    </lineage>
</organism>
<keyword evidence="5 10" id="KW-0560">Oxidoreductase</keyword>
<evidence type="ECO:0000256" key="1">
    <source>
        <dbReference type="ARBA" id="ARBA00004370"/>
    </source>
</evidence>
<keyword evidence="6 9" id="KW-0408">Iron</keyword>
<dbReference type="SUPFAM" id="SSF48264">
    <property type="entry name" value="Cytochrome P450"/>
    <property type="match status" value="1"/>
</dbReference>
<evidence type="ECO:0000313" key="13">
    <source>
        <dbReference type="Proteomes" id="UP001054252"/>
    </source>
</evidence>